<sequence length="254" mass="28036">MKKKDLQALMAERGLGVCTVRAANEGVSNSRNQSEILLGVGVRAGCDLDHHEHDIQSDSVHVEGTIEGFSTGKKSWGERVEVEEGERSTKAAFYIQMSPNDDTAEGIAPGGNYGTLDLRAQLEKFHVNSETGSYGIHSPKSVNNEGLANMLQTTIVSKATELEYLPTYNKQQEKISIQFGSFNGTRGHLKQPLDNMKSHEEVHGLHNEQQREMTVTSNEDLLGKQADEGWETPKNRHVCRAKNLASTSQVVEVF</sequence>
<name>A0A7J6W941_THATH</name>
<evidence type="ECO:0000313" key="1">
    <source>
        <dbReference type="EMBL" id="KAF5193423.1"/>
    </source>
</evidence>
<comment type="caution">
    <text evidence="1">The sequence shown here is derived from an EMBL/GenBank/DDBJ whole genome shotgun (WGS) entry which is preliminary data.</text>
</comment>
<proteinExistence type="predicted"/>
<reference evidence="1 2" key="1">
    <citation type="submission" date="2020-06" db="EMBL/GenBank/DDBJ databases">
        <title>Transcriptomic and genomic resources for Thalictrum thalictroides and T. hernandezii: Facilitating candidate gene discovery in an emerging model plant lineage.</title>
        <authorList>
            <person name="Arias T."/>
            <person name="Riano-Pachon D.M."/>
            <person name="Di Stilio V.S."/>
        </authorList>
    </citation>
    <scope>NUCLEOTIDE SEQUENCE [LARGE SCALE GENOMIC DNA]</scope>
    <source>
        <strain evidence="2">cv. WT478/WT964</strain>
        <tissue evidence="1">Leaves</tissue>
    </source>
</reference>
<accession>A0A7J6W941</accession>
<evidence type="ECO:0000313" key="2">
    <source>
        <dbReference type="Proteomes" id="UP000554482"/>
    </source>
</evidence>
<dbReference type="EMBL" id="JABWDY010020064">
    <property type="protein sequence ID" value="KAF5193423.1"/>
    <property type="molecule type" value="Genomic_DNA"/>
</dbReference>
<dbReference type="AlphaFoldDB" id="A0A7J6W941"/>
<keyword evidence="2" id="KW-1185">Reference proteome</keyword>
<organism evidence="1 2">
    <name type="scientific">Thalictrum thalictroides</name>
    <name type="common">Rue-anemone</name>
    <name type="synonym">Anemone thalictroides</name>
    <dbReference type="NCBI Taxonomy" id="46969"/>
    <lineage>
        <taxon>Eukaryota</taxon>
        <taxon>Viridiplantae</taxon>
        <taxon>Streptophyta</taxon>
        <taxon>Embryophyta</taxon>
        <taxon>Tracheophyta</taxon>
        <taxon>Spermatophyta</taxon>
        <taxon>Magnoliopsida</taxon>
        <taxon>Ranunculales</taxon>
        <taxon>Ranunculaceae</taxon>
        <taxon>Thalictroideae</taxon>
        <taxon>Thalictrum</taxon>
    </lineage>
</organism>
<gene>
    <name evidence="1" type="ORF">FRX31_016990</name>
</gene>
<protein>
    <submittedName>
        <fullName evidence="1">Uncharacterized protein</fullName>
    </submittedName>
</protein>
<dbReference type="Proteomes" id="UP000554482">
    <property type="component" value="Unassembled WGS sequence"/>
</dbReference>